<dbReference type="EMBL" id="CAIIXF020000002">
    <property type="protein sequence ID" value="CAH1776750.1"/>
    <property type="molecule type" value="Genomic_DNA"/>
</dbReference>
<evidence type="ECO:0000313" key="12">
    <source>
        <dbReference type="Proteomes" id="UP000749559"/>
    </source>
</evidence>
<dbReference type="InterPro" id="IPR001300">
    <property type="entry name" value="Peptidase_C2_calpain_cat"/>
</dbReference>
<dbReference type="Pfam" id="PF00641">
    <property type="entry name" value="Zn_ribbon_RanBP"/>
    <property type="match status" value="5"/>
</dbReference>
<dbReference type="GO" id="GO:0006508">
    <property type="term" value="P:proteolysis"/>
    <property type="evidence" value="ECO:0007669"/>
    <property type="project" value="UniProtKB-KW"/>
</dbReference>
<dbReference type="Proteomes" id="UP000749559">
    <property type="component" value="Unassembled WGS sequence"/>
</dbReference>
<dbReference type="SUPFAM" id="SSF54001">
    <property type="entry name" value="Cysteine proteinases"/>
    <property type="match status" value="1"/>
</dbReference>
<protein>
    <submittedName>
        <fullName evidence="11">Uncharacterized protein</fullName>
    </submittedName>
</protein>
<comment type="similarity">
    <text evidence="1">Belongs to the peptidase C2 family.</text>
</comment>
<dbReference type="InterPro" id="IPR001876">
    <property type="entry name" value="Znf_RanBP2"/>
</dbReference>
<dbReference type="PANTHER" id="PTHR10183:SF382">
    <property type="entry name" value="CALPAIN-15"/>
    <property type="match status" value="1"/>
</dbReference>
<gene>
    <name evidence="11" type="ORF">OFUS_LOCUS3894</name>
</gene>
<comment type="caution">
    <text evidence="11">The sequence shown here is derived from an EMBL/GenBank/DDBJ whole genome shotgun (WGS) entry which is preliminary data.</text>
</comment>
<name>A0A8J1XLC7_OWEFU</name>
<keyword evidence="6" id="KW-0863">Zinc-finger</keyword>
<dbReference type="Gene3D" id="4.10.1060.10">
    <property type="entry name" value="Zinc finger, RanBP2-type"/>
    <property type="match status" value="2"/>
</dbReference>
<feature type="region of interest" description="Disordered" evidence="10">
    <location>
        <begin position="268"/>
        <end position="304"/>
    </location>
</feature>
<feature type="compositionally biased region" description="Low complexity" evidence="10">
    <location>
        <begin position="282"/>
        <end position="298"/>
    </location>
</feature>
<dbReference type="GO" id="GO:0004198">
    <property type="term" value="F:calcium-dependent cysteine-type endopeptidase activity"/>
    <property type="evidence" value="ECO:0007669"/>
    <property type="project" value="InterPro"/>
</dbReference>
<evidence type="ECO:0000256" key="7">
    <source>
        <dbReference type="ARBA" id="ARBA00022801"/>
    </source>
</evidence>
<evidence type="ECO:0000256" key="3">
    <source>
        <dbReference type="ARBA" id="ARBA00022670"/>
    </source>
</evidence>
<evidence type="ECO:0000256" key="2">
    <source>
        <dbReference type="ARBA" id="ARBA00022553"/>
    </source>
</evidence>
<feature type="compositionally biased region" description="Basic and acidic residues" evidence="10">
    <location>
        <begin position="120"/>
        <end position="134"/>
    </location>
</feature>
<organism evidence="11 12">
    <name type="scientific">Owenia fusiformis</name>
    <name type="common">Polychaete worm</name>
    <dbReference type="NCBI Taxonomy" id="6347"/>
    <lineage>
        <taxon>Eukaryota</taxon>
        <taxon>Metazoa</taxon>
        <taxon>Spiralia</taxon>
        <taxon>Lophotrochozoa</taxon>
        <taxon>Annelida</taxon>
        <taxon>Polychaeta</taxon>
        <taxon>Sedentaria</taxon>
        <taxon>Canalipalpata</taxon>
        <taxon>Sabellida</taxon>
        <taxon>Oweniida</taxon>
        <taxon>Oweniidae</taxon>
        <taxon>Owenia</taxon>
    </lineage>
</organism>
<keyword evidence="9" id="KW-0862">Zinc</keyword>
<dbReference type="OrthoDB" id="424753at2759"/>
<dbReference type="PANTHER" id="PTHR10183">
    <property type="entry name" value="CALPAIN"/>
    <property type="match status" value="1"/>
</dbReference>
<keyword evidence="5" id="KW-0677">Repeat</keyword>
<evidence type="ECO:0000256" key="5">
    <source>
        <dbReference type="ARBA" id="ARBA00022737"/>
    </source>
</evidence>
<dbReference type="AlphaFoldDB" id="A0A8J1XLC7"/>
<dbReference type="FunFam" id="3.90.70.10:FF:000010">
    <property type="entry name" value="Calpain 15"/>
    <property type="match status" value="1"/>
</dbReference>
<dbReference type="InterPro" id="IPR038765">
    <property type="entry name" value="Papain-like_cys_pep_sf"/>
</dbReference>
<keyword evidence="3" id="KW-0645">Protease</keyword>
<evidence type="ECO:0000256" key="1">
    <source>
        <dbReference type="ARBA" id="ARBA00007623"/>
    </source>
</evidence>
<keyword evidence="8" id="KW-0788">Thiol protease</keyword>
<dbReference type="PROSITE" id="PS50203">
    <property type="entry name" value="CALPAIN_CAT"/>
    <property type="match status" value="1"/>
</dbReference>
<dbReference type="InterPro" id="IPR022684">
    <property type="entry name" value="Calpain_cysteine_protease"/>
</dbReference>
<keyword evidence="7" id="KW-0378">Hydrolase</keyword>
<dbReference type="PRINTS" id="PR00704">
    <property type="entry name" value="CALPAIN"/>
</dbReference>
<feature type="region of interest" description="Disordered" evidence="10">
    <location>
        <begin position="87"/>
        <end position="165"/>
    </location>
</feature>
<dbReference type="CDD" id="cd00044">
    <property type="entry name" value="CysPc"/>
    <property type="match status" value="1"/>
</dbReference>
<evidence type="ECO:0000256" key="9">
    <source>
        <dbReference type="ARBA" id="ARBA00022833"/>
    </source>
</evidence>
<dbReference type="Gene3D" id="3.90.70.10">
    <property type="entry name" value="Cysteine proteinases"/>
    <property type="match status" value="1"/>
</dbReference>
<dbReference type="GO" id="GO:0008270">
    <property type="term" value="F:zinc ion binding"/>
    <property type="evidence" value="ECO:0007669"/>
    <property type="project" value="UniProtKB-KW"/>
</dbReference>
<dbReference type="GO" id="GO:0005737">
    <property type="term" value="C:cytoplasm"/>
    <property type="evidence" value="ECO:0007669"/>
    <property type="project" value="TreeGrafter"/>
</dbReference>
<reference evidence="11" key="1">
    <citation type="submission" date="2022-03" db="EMBL/GenBank/DDBJ databases">
        <authorList>
            <person name="Martin C."/>
        </authorList>
    </citation>
    <scope>NUCLEOTIDE SEQUENCE</scope>
</reference>
<keyword evidence="12" id="KW-1185">Reference proteome</keyword>
<evidence type="ECO:0000313" key="11">
    <source>
        <dbReference type="EMBL" id="CAH1776750.1"/>
    </source>
</evidence>
<evidence type="ECO:0000256" key="8">
    <source>
        <dbReference type="ARBA" id="ARBA00022807"/>
    </source>
</evidence>
<dbReference type="Gene3D" id="2.30.30.380">
    <property type="entry name" value="Zn-finger domain of Sec23/24"/>
    <property type="match status" value="1"/>
</dbReference>
<dbReference type="SMART" id="SM00230">
    <property type="entry name" value="CysPc"/>
    <property type="match status" value="1"/>
</dbReference>
<proteinExistence type="inferred from homology"/>
<dbReference type="SMART" id="SM00547">
    <property type="entry name" value="ZnF_RBZ"/>
    <property type="match status" value="6"/>
</dbReference>
<feature type="compositionally biased region" description="Basic and acidic residues" evidence="10">
    <location>
        <begin position="99"/>
        <end position="109"/>
    </location>
</feature>
<evidence type="ECO:0000256" key="4">
    <source>
        <dbReference type="ARBA" id="ARBA00022723"/>
    </source>
</evidence>
<dbReference type="PROSITE" id="PS00139">
    <property type="entry name" value="THIOL_PROTEASE_CYS"/>
    <property type="match status" value="1"/>
</dbReference>
<dbReference type="Pfam" id="PF00648">
    <property type="entry name" value="Peptidase_C2"/>
    <property type="match status" value="1"/>
</dbReference>
<keyword evidence="4" id="KW-0479">Metal-binding</keyword>
<dbReference type="PROSITE" id="PS01358">
    <property type="entry name" value="ZF_RANBP2_1"/>
    <property type="match status" value="5"/>
</dbReference>
<accession>A0A8J1XLC7</accession>
<keyword evidence="2" id="KW-0597">Phosphoprotein</keyword>
<sequence length="1077" mass="121197">MSTYDEHIDRYIMRTIKTITPSCSPEESDDDIIVIHPPVLKNKLAKKSKLAKKADSEKLPNSIKTDEDIVKELKTEWACDLCTLSNSKESSKCTSCGEPKSKDSNDSRFIHPGAITIDSSAHDNNVDRLYKQSEGKYNGKLKSDPKKNKSSIVRHSSDPGMGKLKKQDKWKCQKCTLDNPITMDKCQVCMAQRLLNLSFQKQSDLKKSKTSSNVPKTLDIPELSDSWTCRNCTFSCNPTWTATCDLCDAPHTKDGPLLSPIDLTKDSVRYTSPTKPKKLTISASASNSNPQSPEPSTSKSTINDAKTNDQVNAKTWKCLKCTLLNPDSVLACNLCGSLLPVMKNTEKSKFWICKKCTLKNSLTAHVCGACEAKRDIRLPSEEDMDTDIVPVLTSPTRPVANNTVFIDESPPDSWVCKCCTFRNKSESKECLVCYADRTGSRKRLFDKKPKTPSMIQREETQFMEDRRKIEESEARDKWEEIINFCKVNESPFVDDSFPPVPKSLYYSDPKSTNVPKDVVVCKWLRPNEITHSSPGEARTKWEVFRTPLPSDISQGILGNCWFLSALAVLAEKPELVQKVMITRQYCPEGVYQVRLCRDGMWTTVIVDDLFPCSKHGTLLYSQAKRKQLWVPLIEKALAKVHGCYEALIAGRCIEGLATLTGAPCESIMLHASRTNKNDGPVDPDLIWVQLLSSRESGFLMGASCGGGNMKVDDGKYQQVGLRPRHAYSILDVQDVSGHRLVRMRNPWGRFSWKGDWSDNSDMWKDVATAGLKERLMAHGATEGVFWISLPDMMEYFDCVDICKVQTDWRESRVEGRFPGHCLDDIRAYQISVFQPTMMEFTLFQEGLRNSEKNNRSQVDLCIIVLRAVKMQHRSVGKVMSHSKRQVKNFVECNTILEEGQYLVFCTAFNHWNIANKESLKYVLAIHSANPVMVEPVSLPTYGLADVIIQLTMEKGERHEGREGMTAYYLTHGWAGIVVTVENRHPDVCLHVQCDCTRSFNVVSTRGDCKVLDSIPPLHRQVVIVLSQLEGTEGYSIAHKLAHRTSPNQGLGDWAPQGTSHVPRITQEIHGLHSPRPI</sequence>
<dbReference type="PROSITE" id="PS50199">
    <property type="entry name" value="ZF_RANBP2_2"/>
    <property type="match status" value="4"/>
</dbReference>
<dbReference type="InterPro" id="IPR000169">
    <property type="entry name" value="Pept_cys_AS"/>
</dbReference>
<evidence type="ECO:0000256" key="10">
    <source>
        <dbReference type="SAM" id="MobiDB-lite"/>
    </source>
</evidence>
<evidence type="ECO:0000256" key="6">
    <source>
        <dbReference type="ARBA" id="ARBA00022771"/>
    </source>
</evidence>